<keyword evidence="16" id="KW-0808">Transferase</keyword>
<keyword evidence="4" id="KW-0732">Signal</keyword>
<evidence type="ECO:0000256" key="10">
    <source>
        <dbReference type="ARBA" id="ARBA00023163"/>
    </source>
</evidence>
<dbReference type="CDD" id="cd00167">
    <property type="entry name" value="SANT"/>
    <property type="match status" value="2"/>
</dbReference>
<evidence type="ECO:0000313" key="16">
    <source>
        <dbReference type="EMBL" id="BBH04222.1"/>
    </source>
</evidence>
<evidence type="ECO:0000256" key="13">
    <source>
        <dbReference type="SAM" id="Phobius"/>
    </source>
</evidence>
<keyword evidence="3 13" id="KW-0812">Transmembrane</keyword>
<dbReference type="InterPro" id="IPR024788">
    <property type="entry name" value="Malectin-like_Carb-bd_dom"/>
</dbReference>
<evidence type="ECO:0000256" key="12">
    <source>
        <dbReference type="SAM" id="MobiDB-lite"/>
    </source>
</evidence>
<dbReference type="SMART" id="SM00717">
    <property type="entry name" value="SANT"/>
    <property type="match status" value="2"/>
</dbReference>
<dbReference type="Gene3D" id="1.10.10.60">
    <property type="entry name" value="Homeodomain-like"/>
    <property type="match status" value="2"/>
</dbReference>
<feature type="compositionally biased region" description="Pro residues" evidence="12">
    <location>
        <begin position="852"/>
        <end position="866"/>
    </location>
</feature>
<keyword evidence="5" id="KW-0677">Repeat</keyword>
<dbReference type="PANTHER" id="PTHR45631">
    <property type="entry name" value="OS07G0107800 PROTEIN-RELATED"/>
    <property type="match status" value="1"/>
</dbReference>
<feature type="region of interest" description="Disordered" evidence="12">
    <location>
        <begin position="847"/>
        <end position="949"/>
    </location>
</feature>
<dbReference type="AlphaFoldDB" id="A0A4Y1RIT2"/>
<evidence type="ECO:0000256" key="5">
    <source>
        <dbReference type="ARBA" id="ARBA00022737"/>
    </source>
</evidence>
<comment type="subcellular location">
    <subcellularLocation>
        <location evidence="2">Membrane</location>
        <topology evidence="2">Single-pass membrane protein</topology>
    </subcellularLocation>
    <subcellularLocation>
        <location evidence="1">Nucleus</location>
    </subcellularLocation>
</comment>
<keyword evidence="8" id="KW-0238">DNA-binding</keyword>
<dbReference type="InterPro" id="IPR009057">
    <property type="entry name" value="Homeodomain-like_sf"/>
</dbReference>
<feature type="domain" description="Myb-like" evidence="14">
    <location>
        <begin position="48"/>
        <end position="99"/>
    </location>
</feature>
<evidence type="ECO:0000256" key="9">
    <source>
        <dbReference type="ARBA" id="ARBA00023136"/>
    </source>
</evidence>
<sequence>MARLATTKLASSYILIAIDSLMIRKKKSTVLVIKETEGPAIDDPTVVRSELDRGHWRPAEDEKLRELVERYGPHNWNAIAEKLQGRSGKSCRLRWFNQLDPRINRNPFTEEEEERLLASHRIHGNRWAIIARLFPGRTDNAVKNHWHVIMARRCRERSRLHAKLMTSSTTSTAVPQSSLTASNINIDIPKSFSKQDHLQINCDITRNLDAYNYFGKFYPAFTHNPPPPPFPREFYYPNTCVTMHQDHKDQPIEFYDFLQVNTESNGSEVIDNARKDEEEVDQEAVGRQISKAAGAPFIEFLSVNGIYILCGRLPAEIISSIRFLDVRSHISMLGLLATLMANLVLVLVNLIALPALLVFVVIINPSSHADAVFVSIDCGFTGSSTYKDENSIVWTGDEAFIHNKHESQVFNEYYSSNTPVDWTSTVRVFPTLNKNCYTIPIGKAGERLLVRASFRYWDFHNNPNYSATSPGPTFELQFDGNYWNTVVTKPYDIVSYEAIYVAKANTTSICVAKTKDNQLPFISALELRSLDFKMYSHVDSNYALLLANRHTDGTNQTVRYPDDAYDRIWVPESGFIFTKTVKGEARSIDTSSAQDNPPEAVLQDAVETTGTRWSLVLDTSGLPQSQDQKVRIYMTTYFSEVIRRLNSSTDKRSLQVLVDGNPYSGTIVPPFGSVSTVYITNITAYSNTNFTIESTLQSTLPPLISAYELYTITGPLTQATTSTKDVEGLAALQREFKILQKWSGDPCLPSSFAWEWVECTNTTIYATPRVTSLDFHNNSLDGPIPDFLGSLPNQLYLANRALHTRELISILPSDLSENRLNGSIPTSLTQNKHLKLVLTGNCLSGMSCPPNDASPPPPAGPPPPDSTPSDSPAPGRSPPEDSPASGPSPHNSPSPGSLPPSGLSPPDSPLVLQTPSSSGPNQYEAPPPPLGHHNSSEIPSPSGDKECSDKPQMILGIIIHGLLTTIVQSLPTRFDQIQLLIPHNFLEI</sequence>
<keyword evidence="11" id="KW-0539">Nucleus</keyword>
<dbReference type="FunFam" id="1.10.10.60:FF:000060">
    <property type="entry name" value="MYB transcription factor"/>
    <property type="match status" value="1"/>
</dbReference>
<feature type="domain" description="Myb-like" evidence="14">
    <location>
        <begin position="100"/>
        <end position="150"/>
    </location>
</feature>
<dbReference type="Pfam" id="PF13921">
    <property type="entry name" value="Myb_DNA-bind_6"/>
    <property type="match status" value="1"/>
</dbReference>
<dbReference type="PANTHER" id="PTHR45631:SF44">
    <property type="entry name" value="CARBOHYDRATE-BINDING PROTEIN OF THE ER PROTEIN"/>
    <property type="match status" value="1"/>
</dbReference>
<dbReference type="FunFam" id="1.10.10.60:FF:000356">
    <property type="entry name" value="MYB transcription factor"/>
    <property type="match status" value="1"/>
</dbReference>
<dbReference type="SUPFAM" id="SSF46689">
    <property type="entry name" value="Homeodomain-like"/>
    <property type="match status" value="1"/>
</dbReference>
<keyword evidence="7" id="KW-0805">Transcription regulation</keyword>
<keyword evidence="10" id="KW-0804">Transcription</keyword>
<feature type="domain" description="HTH myb-type" evidence="15">
    <location>
        <begin position="48"/>
        <end position="99"/>
    </location>
</feature>
<evidence type="ECO:0000256" key="11">
    <source>
        <dbReference type="ARBA" id="ARBA00023242"/>
    </source>
</evidence>
<feature type="compositionally biased region" description="Polar residues" evidence="12">
    <location>
        <begin position="911"/>
        <end position="921"/>
    </location>
</feature>
<evidence type="ECO:0000259" key="14">
    <source>
        <dbReference type="PROSITE" id="PS50090"/>
    </source>
</evidence>
<keyword evidence="16" id="KW-0418">Kinase</keyword>
<dbReference type="GO" id="GO:0005634">
    <property type="term" value="C:nucleus"/>
    <property type="evidence" value="ECO:0007669"/>
    <property type="project" value="UniProtKB-SubCell"/>
</dbReference>
<reference evidence="16" key="1">
    <citation type="journal article" date="2019" name="Science">
        <title>Mutation of a bHLH transcription factor allowed almond domestication.</title>
        <authorList>
            <person name="Sanchez-Perez R."/>
            <person name="Pavan S."/>
            <person name="Mazzeo R."/>
            <person name="Moldovan C."/>
            <person name="Aiese Cigliano R."/>
            <person name="Del Cueto J."/>
            <person name="Ricciardi F."/>
            <person name="Lotti C."/>
            <person name="Ricciardi L."/>
            <person name="Dicenta F."/>
            <person name="Lopez-Marques R.L."/>
            <person name="Lindberg Moller B."/>
        </authorList>
    </citation>
    <scope>NUCLEOTIDE SEQUENCE</scope>
</reference>
<evidence type="ECO:0000256" key="4">
    <source>
        <dbReference type="ARBA" id="ARBA00022729"/>
    </source>
</evidence>
<dbReference type="InterPro" id="IPR032675">
    <property type="entry name" value="LRR_dom_sf"/>
</dbReference>
<dbReference type="GO" id="GO:0016301">
    <property type="term" value="F:kinase activity"/>
    <property type="evidence" value="ECO:0007669"/>
    <property type="project" value="UniProtKB-KW"/>
</dbReference>
<protein>
    <submittedName>
        <fullName evidence="16">Leucine-rich repeat transmembrane protein kinase protein</fullName>
    </submittedName>
</protein>
<feature type="compositionally biased region" description="Pro residues" evidence="12">
    <location>
        <begin position="890"/>
        <end position="908"/>
    </location>
</feature>
<proteinExistence type="predicted"/>
<feature type="domain" description="HTH myb-type" evidence="15">
    <location>
        <begin position="100"/>
        <end position="154"/>
    </location>
</feature>
<evidence type="ECO:0000256" key="6">
    <source>
        <dbReference type="ARBA" id="ARBA00022989"/>
    </source>
</evidence>
<evidence type="ECO:0000259" key="15">
    <source>
        <dbReference type="PROSITE" id="PS51294"/>
    </source>
</evidence>
<keyword evidence="9 13" id="KW-0472">Membrane</keyword>
<dbReference type="SUPFAM" id="SSF52058">
    <property type="entry name" value="L domain-like"/>
    <property type="match status" value="1"/>
</dbReference>
<dbReference type="PROSITE" id="PS51294">
    <property type="entry name" value="HTH_MYB"/>
    <property type="match status" value="2"/>
</dbReference>
<dbReference type="Pfam" id="PF12819">
    <property type="entry name" value="Malectin_like"/>
    <property type="match status" value="1"/>
</dbReference>
<gene>
    <name evidence="16" type="ORF">Prudu_015299</name>
</gene>
<evidence type="ECO:0000256" key="7">
    <source>
        <dbReference type="ARBA" id="ARBA00023015"/>
    </source>
</evidence>
<accession>A0A4Y1RIT2</accession>
<dbReference type="EMBL" id="AP019301">
    <property type="protein sequence ID" value="BBH04222.1"/>
    <property type="molecule type" value="Genomic_DNA"/>
</dbReference>
<evidence type="ECO:0000256" key="3">
    <source>
        <dbReference type="ARBA" id="ARBA00022692"/>
    </source>
</evidence>
<dbReference type="PROSITE" id="PS50090">
    <property type="entry name" value="MYB_LIKE"/>
    <property type="match status" value="2"/>
</dbReference>
<dbReference type="InterPro" id="IPR001005">
    <property type="entry name" value="SANT/Myb"/>
</dbReference>
<dbReference type="GO" id="GO:0003677">
    <property type="term" value="F:DNA binding"/>
    <property type="evidence" value="ECO:0007669"/>
    <property type="project" value="UniProtKB-KW"/>
</dbReference>
<name>A0A4Y1RIT2_PRUDU</name>
<keyword evidence="6 13" id="KW-1133">Transmembrane helix</keyword>
<dbReference type="Gene3D" id="3.80.10.10">
    <property type="entry name" value="Ribonuclease Inhibitor"/>
    <property type="match status" value="1"/>
</dbReference>
<organism evidence="16">
    <name type="scientific">Prunus dulcis</name>
    <name type="common">Almond</name>
    <name type="synonym">Amygdalus dulcis</name>
    <dbReference type="NCBI Taxonomy" id="3755"/>
    <lineage>
        <taxon>Eukaryota</taxon>
        <taxon>Viridiplantae</taxon>
        <taxon>Streptophyta</taxon>
        <taxon>Embryophyta</taxon>
        <taxon>Tracheophyta</taxon>
        <taxon>Spermatophyta</taxon>
        <taxon>Magnoliopsida</taxon>
        <taxon>eudicotyledons</taxon>
        <taxon>Gunneridae</taxon>
        <taxon>Pentapetalae</taxon>
        <taxon>rosids</taxon>
        <taxon>fabids</taxon>
        <taxon>Rosales</taxon>
        <taxon>Rosaceae</taxon>
        <taxon>Amygdaloideae</taxon>
        <taxon>Amygdaleae</taxon>
        <taxon>Prunus</taxon>
    </lineage>
</organism>
<evidence type="ECO:0000256" key="8">
    <source>
        <dbReference type="ARBA" id="ARBA00023125"/>
    </source>
</evidence>
<feature type="transmembrane region" description="Helical" evidence="13">
    <location>
        <begin position="330"/>
        <end position="363"/>
    </location>
</feature>
<evidence type="ECO:0000256" key="1">
    <source>
        <dbReference type="ARBA" id="ARBA00004123"/>
    </source>
</evidence>
<evidence type="ECO:0000256" key="2">
    <source>
        <dbReference type="ARBA" id="ARBA00004167"/>
    </source>
</evidence>
<dbReference type="InterPro" id="IPR017930">
    <property type="entry name" value="Myb_dom"/>
</dbReference>
<dbReference type="GO" id="GO:0016020">
    <property type="term" value="C:membrane"/>
    <property type="evidence" value="ECO:0007669"/>
    <property type="project" value="UniProtKB-SubCell"/>
</dbReference>